<dbReference type="AlphaFoldDB" id="A0A1E2RUV0"/>
<dbReference type="Gene3D" id="3.10.180.10">
    <property type="entry name" value="2,3-Dihydroxybiphenyl 1,2-Dioxygenase, domain 1"/>
    <property type="match status" value="1"/>
</dbReference>
<proteinExistence type="predicted"/>
<dbReference type="OrthoDB" id="9806473at2"/>
<evidence type="ECO:0000313" key="2">
    <source>
        <dbReference type="EMBL" id="ODA65993.1"/>
    </source>
</evidence>
<dbReference type="Pfam" id="PF06983">
    <property type="entry name" value="3-dmu-9_3-mt"/>
    <property type="match status" value="1"/>
</dbReference>
<dbReference type="GO" id="GO:0032259">
    <property type="term" value="P:methylation"/>
    <property type="evidence" value="ECO:0007669"/>
    <property type="project" value="UniProtKB-KW"/>
</dbReference>
<feature type="domain" description="PhnB-like" evidence="1">
    <location>
        <begin position="7"/>
        <end position="123"/>
    </location>
</feature>
<protein>
    <submittedName>
        <fullName evidence="2">3-demethylubiquinone-9 3-methyltransferase</fullName>
    </submittedName>
</protein>
<dbReference type="PANTHER" id="PTHR33990:SF2">
    <property type="entry name" value="PHNB-LIKE DOMAIN-CONTAINING PROTEIN"/>
    <property type="match status" value="1"/>
</dbReference>
<dbReference type="RefSeq" id="WP_069096253.1">
    <property type="nucleotide sequence ID" value="NZ_MASI01000012.1"/>
</dbReference>
<comment type="caution">
    <text evidence="2">The sequence shown here is derived from an EMBL/GenBank/DDBJ whole genome shotgun (WGS) entry which is preliminary data.</text>
</comment>
<keyword evidence="2" id="KW-0489">Methyltransferase</keyword>
<dbReference type="InterPro" id="IPR009725">
    <property type="entry name" value="3_dmu_93_MTrfase"/>
</dbReference>
<organism evidence="2 3">
    <name type="scientific">Methyloligella halotolerans</name>
    <dbReference type="NCBI Taxonomy" id="1177755"/>
    <lineage>
        <taxon>Bacteria</taxon>
        <taxon>Pseudomonadati</taxon>
        <taxon>Pseudomonadota</taxon>
        <taxon>Alphaproteobacteria</taxon>
        <taxon>Hyphomicrobiales</taxon>
        <taxon>Hyphomicrobiaceae</taxon>
        <taxon>Methyloligella</taxon>
    </lineage>
</organism>
<dbReference type="InterPro" id="IPR029068">
    <property type="entry name" value="Glyas_Bleomycin-R_OHBP_Dase"/>
</dbReference>
<dbReference type="SUPFAM" id="SSF54593">
    <property type="entry name" value="Glyoxalase/Bleomycin resistance protein/Dihydroxybiphenyl dioxygenase"/>
    <property type="match status" value="1"/>
</dbReference>
<dbReference type="Proteomes" id="UP000095087">
    <property type="component" value="Unassembled WGS sequence"/>
</dbReference>
<name>A0A1E2RUV0_9HYPH</name>
<keyword evidence="2" id="KW-0808">Transferase</keyword>
<dbReference type="CDD" id="cd06588">
    <property type="entry name" value="PhnB_like"/>
    <property type="match status" value="1"/>
</dbReference>
<evidence type="ECO:0000259" key="1">
    <source>
        <dbReference type="Pfam" id="PF06983"/>
    </source>
</evidence>
<dbReference type="PANTHER" id="PTHR33990">
    <property type="entry name" value="PROTEIN YJDN-RELATED"/>
    <property type="match status" value="1"/>
</dbReference>
<gene>
    <name evidence="2" type="ORF">A7A08_03137</name>
</gene>
<dbReference type="InterPro" id="IPR028973">
    <property type="entry name" value="PhnB-like"/>
</dbReference>
<evidence type="ECO:0000313" key="3">
    <source>
        <dbReference type="Proteomes" id="UP000095087"/>
    </source>
</evidence>
<dbReference type="GO" id="GO:0008168">
    <property type="term" value="F:methyltransferase activity"/>
    <property type="evidence" value="ECO:0007669"/>
    <property type="project" value="UniProtKB-KW"/>
</dbReference>
<keyword evidence="2" id="KW-0830">Ubiquinone</keyword>
<dbReference type="EMBL" id="MASI01000012">
    <property type="protein sequence ID" value="ODA65993.1"/>
    <property type="molecule type" value="Genomic_DNA"/>
</dbReference>
<dbReference type="PIRSF" id="PIRSF021700">
    <property type="entry name" value="3_dmu_93_MTrfase"/>
    <property type="match status" value="1"/>
</dbReference>
<dbReference type="PATRIC" id="fig|1177755.3.peg.3165"/>
<sequence length="165" mass="18023">MHLSHPLTPCLWFDTKAEDAARFYCSVFPHSRITQVTHFPDAGQEVHGKPAGSVLMVVFELGGQRFSALNGGPQFTFDEAVSFQVLCESQDEIDHYWTALTADGGEEGPCGWLKDKFGLSWQIAPAEIGEMLSADPESSARVMSAMLKMGKIDLGALQNAFRQAG</sequence>
<accession>A0A1E2RUV0</accession>
<reference evidence="2 3" key="1">
    <citation type="submission" date="2016-07" db="EMBL/GenBank/DDBJ databases">
        <title>Draft genome sequence of Methyloligella halotolerans C2T (VKM B-2706T=CCUG 61687T=DSM 25045T), a halotolerant polyhydroxybutyrate accumulating methylotroph.</title>
        <authorList>
            <person name="Vasilenko O.V."/>
            <person name="Doronina N.V."/>
            <person name="Poroshina M.N."/>
            <person name="Tarlachkov S.V."/>
            <person name="Trotsenko Y.A."/>
        </authorList>
    </citation>
    <scope>NUCLEOTIDE SEQUENCE [LARGE SCALE GENOMIC DNA]</scope>
    <source>
        <strain evidence="2 3">VKM B-2706</strain>
    </source>
</reference>
<keyword evidence="3" id="KW-1185">Reference proteome</keyword>
<dbReference type="STRING" id="1177755.A7A08_03137"/>